<dbReference type="InterPro" id="IPR016187">
    <property type="entry name" value="CTDL_fold"/>
</dbReference>
<organism evidence="3 4">
    <name type="scientific">Clunio marinus</name>
    <dbReference type="NCBI Taxonomy" id="568069"/>
    <lineage>
        <taxon>Eukaryota</taxon>
        <taxon>Metazoa</taxon>
        <taxon>Ecdysozoa</taxon>
        <taxon>Arthropoda</taxon>
        <taxon>Hexapoda</taxon>
        <taxon>Insecta</taxon>
        <taxon>Pterygota</taxon>
        <taxon>Neoptera</taxon>
        <taxon>Endopterygota</taxon>
        <taxon>Diptera</taxon>
        <taxon>Nematocera</taxon>
        <taxon>Chironomoidea</taxon>
        <taxon>Chironomidae</taxon>
        <taxon>Clunio</taxon>
    </lineage>
</organism>
<keyword evidence="4" id="KW-1185">Reference proteome</keyword>
<dbReference type="InterPro" id="IPR001304">
    <property type="entry name" value="C-type_lectin-like"/>
</dbReference>
<evidence type="ECO:0000256" key="1">
    <source>
        <dbReference type="SAM" id="SignalP"/>
    </source>
</evidence>
<feature type="chain" id="PRO_5013108501" evidence="1">
    <location>
        <begin position="19"/>
        <end position="173"/>
    </location>
</feature>
<sequence length="173" mass="19639">MKLLCAALSFSIFATAFSRPQETVKFLGFRELGKYSGVNQEGIEYEKTYYVSSYIKLAPPAARSFCKSYGMDLVSFESRNEYLVVRNKFEPELPRDKSIFVIVGGFAHVQQNGKKIFHWISTGEKIFSGLEATGEEYCLGIKKEANEPVAFIPISCDETLKFMCQDMELQYAN</sequence>
<dbReference type="CDD" id="cd00037">
    <property type="entry name" value="CLECT"/>
    <property type="match status" value="1"/>
</dbReference>
<dbReference type="AlphaFoldDB" id="A0A1J1IDZ6"/>
<dbReference type="EMBL" id="CVRI01000047">
    <property type="protein sequence ID" value="CRK98432.1"/>
    <property type="molecule type" value="Genomic_DNA"/>
</dbReference>
<dbReference type="SUPFAM" id="SSF56436">
    <property type="entry name" value="C-type lectin-like"/>
    <property type="match status" value="1"/>
</dbReference>
<reference evidence="3 4" key="1">
    <citation type="submission" date="2015-04" db="EMBL/GenBank/DDBJ databases">
        <authorList>
            <person name="Syromyatnikov M.Y."/>
            <person name="Popov V.N."/>
        </authorList>
    </citation>
    <scope>NUCLEOTIDE SEQUENCE [LARGE SCALE GENOMIC DNA]</scope>
</reference>
<feature type="domain" description="C-type lectin" evidence="2">
    <location>
        <begin position="38"/>
        <end position="165"/>
    </location>
</feature>
<dbReference type="SMART" id="SM00034">
    <property type="entry name" value="CLECT"/>
    <property type="match status" value="1"/>
</dbReference>
<protein>
    <submittedName>
        <fullName evidence="3">CLUMA_CG011790, isoform A</fullName>
    </submittedName>
</protein>
<dbReference type="InterPro" id="IPR016186">
    <property type="entry name" value="C-type_lectin-like/link_sf"/>
</dbReference>
<gene>
    <name evidence="3" type="ORF">CLUMA_CG011790</name>
</gene>
<proteinExistence type="predicted"/>
<dbReference type="Proteomes" id="UP000183832">
    <property type="component" value="Unassembled WGS sequence"/>
</dbReference>
<dbReference type="Gene3D" id="3.10.100.10">
    <property type="entry name" value="Mannose-Binding Protein A, subunit A"/>
    <property type="match status" value="1"/>
</dbReference>
<feature type="signal peptide" evidence="1">
    <location>
        <begin position="1"/>
        <end position="18"/>
    </location>
</feature>
<dbReference type="OrthoDB" id="7795339at2759"/>
<name>A0A1J1IDZ6_9DIPT</name>
<keyword evidence="1" id="KW-0732">Signal</keyword>
<accession>A0A1J1IDZ6</accession>
<evidence type="ECO:0000313" key="3">
    <source>
        <dbReference type="EMBL" id="CRK98432.1"/>
    </source>
</evidence>
<evidence type="ECO:0000313" key="4">
    <source>
        <dbReference type="Proteomes" id="UP000183832"/>
    </source>
</evidence>
<evidence type="ECO:0000259" key="2">
    <source>
        <dbReference type="SMART" id="SM00034"/>
    </source>
</evidence>